<sequence>MRRMIAEKSSEAPPDSDMDSLPSPLPGSGLITADTSDAGAGKKFSLPEPETKEQELTSNAQVDDKNMESKVTPPASQVSSERPVSGSKRFSQIYEWVAGKTFGKAQVSEIEKLPDDEAAKDEIIENHNPIFISPDPESDAPESSRANRQPELDMDPKENAADINILSQDKMEESPPQYSATSDWNRPSSSRQGEEADINLDYQFKESDTRIVREGRQPQNSDADAISSTVVPEEQGTLQSSSSYHPIKKHVRFTNGDSKAEETTPLIQSQPNATLTSSVAPLSLPASENSTNQRSNGLRSKMWMWFLIAGILFLANALLLTILFSGSSKLDNALDDLLSEMNPKQLRRDLEALQNFTQGSRARSGAYPSAQGELDNFEYIETQLRMLSGFDIEIQNFSRPQWVLESAPSMTLYFDWQVPLEYQRDFIVLPYSGGTSGIHNLITRHLISDSCSLFDQRAKEHALLVPYPNYEKYGITKPCLVWDLAYSAQEAGATAVVFYLEDYASEFPVFDDTKHPLLLPQGWQPRDGVLNIPVLLLNRRSSDLLQKEPLGIVGMNISVSFFTRLSKNLIAKSKQRTQNTTQHPIIIGAHWDSDPLSHDLRHFKVTGAAGLLAAARAIDGSGFRFKNHPIHLVWFGFRSPLQLELMKCLEELDGTQLPYFYLDLGRLEGTQPILFDTKKVPYPYDKIASTAQTSMGNFIKYEINHPRHRDRLPSIPLYGLNGTLGAPETAFIKYKIPAAGISSQQLSNSTSLQAEMVFQLTEMALVAVNAIAK</sequence>
<evidence type="ECO:0000313" key="1">
    <source>
        <dbReference type="EMBL" id="KAJ9055733.1"/>
    </source>
</evidence>
<gene>
    <name evidence="1" type="ORF">DSO57_1000593</name>
</gene>
<dbReference type="EMBL" id="QTSX02006391">
    <property type="protein sequence ID" value="KAJ9055733.1"/>
    <property type="molecule type" value="Genomic_DNA"/>
</dbReference>
<name>A0ACC2S0F2_9FUNG</name>
<protein>
    <submittedName>
        <fullName evidence="1">Uncharacterized protein</fullName>
    </submittedName>
</protein>
<accession>A0ACC2S0F2</accession>
<comment type="caution">
    <text evidence="1">The sequence shown here is derived from an EMBL/GenBank/DDBJ whole genome shotgun (WGS) entry which is preliminary data.</text>
</comment>
<keyword evidence="2" id="KW-1185">Reference proteome</keyword>
<reference evidence="1" key="1">
    <citation type="submission" date="2022-04" db="EMBL/GenBank/DDBJ databases">
        <title>Genome of the entomopathogenic fungus Entomophthora muscae.</title>
        <authorList>
            <person name="Elya C."/>
            <person name="Lovett B.R."/>
            <person name="Lee E."/>
            <person name="Macias A.M."/>
            <person name="Hajek A.E."/>
            <person name="De Bivort B.L."/>
            <person name="Kasson M.T."/>
            <person name="De Fine Licht H.H."/>
            <person name="Stajich J.E."/>
        </authorList>
    </citation>
    <scope>NUCLEOTIDE SEQUENCE</scope>
    <source>
        <strain evidence="1">Berkeley</strain>
    </source>
</reference>
<proteinExistence type="predicted"/>
<dbReference type="Proteomes" id="UP001165960">
    <property type="component" value="Unassembled WGS sequence"/>
</dbReference>
<organism evidence="1 2">
    <name type="scientific">Entomophthora muscae</name>
    <dbReference type="NCBI Taxonomy" id="34485"/>
    <lineage>
        <taxon>Eukaryota</taxon>
        <taxon>Fungi</taxon>
        <taxon>Fungi incertae sedis</taxon>
        <taxon>Zoopagomycota</taxon>
        <taxon>Entomophthoromycotina</taxon>
        <taxon>Entomophthoromycetes</taxon>
        <taxon>Entomophthorales</taxon>
        <taxon>Entomophthoraceae</taxon>
        <taxon>Entomophthora</taxon>
    </lineage>
</organism>
<evidence type="ECO:0000313" key="2">
    <source>
        <dbReference type="Proteomes" id="UP001165960"/>
    </source>
</evidence>